<evidence type="ECO:0000313" key="2">
    <source>
        <dbReference type="Proteomes" id="UP000242791"/>
    </source>
</evidence>
<protein>
    <submittedName>
        <fullName evidence="1">Uncharacterized protein</fullName>
    </submittedName>
</protein>
<gene>
    <name evidence="1" type="ORF">ACJ73_05012</name>
</gene>
<keyword evidence="2" id="KW-1185">Reference proteome</keyword>
<comment type="caution">
    <text evidence="1">The sequence shown here is derived from an EMBL/GenBank/DDBJ whole genome shotgun (WGS) entry which is preliminary data.</text>
</comment>
<organism evidence="1 2">
    <name type="scientific">Blastomyces percursus</name>
    <dbReference type="NCBI Taxonomy" id="1658174"/>
    <lineage>
        <taxon>Eukaryota</taxon>
        <taxon>Fungi</taxon>
        <taxon>Dikarya</taxon>
        <taxon>Ascomycota</taxon>
        <taxon>Pezizomycotina</taxon>
        <taxon>Eurotiomycetes</taxon>
        <taxon>Eurotiomycetidae</taxon>
        <taxon>Onygenales</taxon>
        <taxon>Ajellomycetaceae</taxon>
        <taxon>Blastomyces</taxon>
    </lineage>
</organism>
<reference evidence="1 2" key="1">
    <citation type="submission" date="2015-08" db="EMBL/GenBank/DDBJ databases">
        <title>Emmonsia species relationships and genome sequence.</title>
        <authorList>
            <person name="Cuomo C.A."/>
            <person name="Schwartz I.S."/>
            <person name="Kenyon C."/>
            <person name="De Hoog G.S."/>
            <person name="Govender N.P."/>
            <person name="Botha A."/>
            <person name="Moreno L."/>
            <person name="De Vries M."/>
            <person name="Munoz J.F."/>
            <person name="Stielow J.B."/>
        </authorList>
    </citation>
    <scope>NUCLEOTIDE SEQUENCE [LARGE SCALE GENOMIC DNA]</scope>
    <source>
        <strain evidence="1 2">EI222</strain>
    </source>
</reference>
<dbReference type="VEuPathDB" id="FungiDB:ACJ73_05012"/>
<dbReference type="Proteomes" id="UP000242791">
    <property type="component" value="Unassembled WGS sequence"/>
</dbReference>
<name>A0A1J9Q6C9_9EURO</name>
<accession>A0A1J9Q6C9</accession>
<evidence type="ECO:0000313" key="1">
    <source>
        <dbReference type="EMBL" id="OJD23634.1"/>
    </source>
</evidence>
<proteinExistence type="predicted"/>
<sequence length="96" mass="10814">MEVDNASPVSVRATSFQGCMHGSHYILVWWWKVAVRSIRLVKVDRKVPVVFMDEEVDALAVTVIKVATQHTLECAFPSVTHLHEATVLSPWLLDTL</sequence>
<dbReference type="AlphaFoldDB" id="A0A1J9Q6C9"/>
<dbReference type="EMBL" id="LGTZ01000745">
    <property type="protein sequence ID" value="OJD23634.1"/>
    <property type="molecule type" value="Genomic_DNA"/>
</dbReference>